<sequence>MQIVTTISVWLIPCIILVILLTAVWRKIPAYEEFVEGGKEGLKMSISLLPFLLGMMVAISILRSSGALDAFIGLLQPFLEKVGFPAEITPLALIRPISGTAALSVTSEMIELYGPDSFLGRLASTMQGSTDTTLYILTVYFGAVGIKKMGDALKVGLIADFIGIIVSVIVVSWMFL</sequence>
<organism evidence="3 4">
    <name type="scientific">Gracilibacillus dipsosauri</name>
    <dbReference type="NCBI Taxonomy" id="178340"/>
    <lineage>
        <taxon>Bacteria</taxon>
        <taxon>Bacillati</taxon>
        <taxon>Bacillota</taxon>
        <taxon>Bacilli</taxon>
        <taxon>Bacillales</taxon>
        <taxon>Bacillaceae</taxon>
        <taxon>Gracilibacillus</taxon>
    </lineage>
</organism>
<reference evidence="3 4" key="1">
    <citation type="submission" date="2018-05" db="EMBL/GenBank/DDBJ databases">
        <title>Genomic analysis of Gracilibacillus dipsosauri DD1 reveals novel features of a salt-tolerant amylase.</title>
        <authorList>
            <person name="Deutch C.E."/>
            <person name="Yang S."/>
        </authorList>
    </citation>
    <scope>NUCLEOTIDE SEQUENCE [LARGE SCALE GENOMIC DNA]</scope>
    <source>
        <strain evidence="3 4">DD1</strain>
    </source>
</reference>
<feature type="transmembrane region" description="Helical" evidence="1">
    <location>
        <begin position="45"/>
        <end position="62"/>
    </location>
</feature>
<name>A0A317KZX2_9BACI</name>
<dbReference type="OrthoDB" id="9805623at2"/>
<dbReference type="GO" id="GO:0005886">
    <property type="term" value="C:plasma membrane"/>
    <property type="evidence" value="ECO:0007669"/>
    <property type="project" value="TreeGrafter"/>
</dbReference>
<evidence type="ECO:0000313" key="3">
    <source>
        <dbReference type="EMBL" id="PWU69101.1"/>
    </source>
</evidence>
<dbReference type="PANTHER" id="PTHR35793">
    <property type="entry name" value="INNER MEMBRANE PROTEIN YJIG"/>
    <property type="match status" value="1"/>
</dbReference>
<comment type="caution">
    <text evidence="3">The sequence shown here is derived from an EMBL/GenBank/DDBJ whole genome shotgun (WGS) entry which is preliminary data.</text>
</comment>
<feature type="transmembrane region" description="Helical" evidence="1">
    <location>
        <begin position="155"/>
        <end position="175"/>
    </location>
</feature>
<dbReference type="PANTHER" id="PTHR35793:SF2">
    <property type="entry name" value="INNER MEMBRANE PROTEIN YJIG"/>
    <property type="match status" value="1"/>
</dbReference>
<feature type="transmembrane region" description="Helical" evidence="1">
    <location>
        <begin position="7"/>
        <end position="25"/>
    </location>
</feature>
<keyword evidence="4" id="KW-1185">Reference proteome</keyword>
<proteinExistence type="predicted"/>
<accession>A0A317KZX2</accession>
<evidence type="ECO:0000313" key="4">
    <source>
        <dbReference type="Proteomes" id="UP000245624"/>
    </source>
</evidence>
<dbReference type="Pfam" id="PF07670">
    <property type="entry name" value="Gate"/>
    <property type="match status" value="1"/>
</dbReference>
<dbReference type="AlphaFoldDB" id="A0A317KZX2"/>
<dbReference type="RefSeq" id="WP_109984602.1">
    <property type="nucleotide sequence ID" value="NZ_JAJUIE010000002.1"/>
</dbReference>
<dbReference type="InterPro" id="IPR052549">
    <property type="entry name" value="SpmB"/>
</dbReference>
<gene>
    <name evidence="3" type="ORF">DLJ74_09235</name>
</gene>
<keyword evidence="1" id="KW-0812">Transmembrane</keyword>
<keyword evidence="1" id="KW-0472">Membrane</keyword>
<dbReference type="Proteomes" id="UP000245624">
    <property type="component" value="Unassembled WGS sequence"/>
</dbReference>
<feature type="domain" description="Nucleoside transporter/FeoB GTPase Gate" evidence="2">
    <location>
        <begin position="46"/>
        <end position="147"/>
    </location>
</feature>
<dbReference type="InterPro" id="IPR011642">
    <property type="entry name" value="Gate_dom"/>
</dbReference>
<dbReference type="EMBL" id="QGTD01000008">
    <property type="protein sequence ID" value="PWU69101.1"/>
    <property type="molecule type" value="Genomic_DNA"/>
</dbReference>
<keyword evidence="1" id="KW-1133">Transmembrane helix</keyword>
<evidence type="ECO:0000256" key="1">
    <source>
        <dbReference type="SAM" id="Phobius"/>
    </source>
</evidence>
<protein>
    <submittedName>
        <fullName evidence="3">Spore maturation protein</fullName>
    </submittedName>
</protein>
<evidence type="ECO:0000259" key="2">
    <source>
        <dbReference type="Pfam" id="PF07670"/>
    </source>
</evidence>